<dbReference type="RefSeq" id="WP_124867506.1">
    <property type="nucleotide sequence ID" value="NZ_RQZF01000001.1"/>
</dbReference>
<dbReference type="Pfam" id="PF19187">
    <property type="entry name" value="HTH_PafC"/>
    <property type="match status" value="1"/>
</dbReference>
<keyword evidence="4" id="KW-1185">Reference proteome</keyword>
<dbReference type="InterPro" id="IPR028349">
    <property type="entry name" value="PafC-like"/>
</dbReference>
<reference evidence="3 4" key="1">
    <citation type="submission" date="2018-11" db="EMBL/GenBank/DDBJ databases">
        <title>Genomes From Bacteria Associated with the Canine Oral Cavity: a Test Case for Automated Genome-Based Taxonomic Assignment.</title>
        <authorList>
            <person name="Coil D.A."/>
            <person name="Jospin G."/>
            <person name="Darling A.E."/>
            <person name="Wallis C."/>
            <person name="Davis I.J."/>
            <person name="Harris S."/>
            <person name="Eisen J.A."/>
            <person name="Holcombe L.J."/>
            <person name="O'Flynn C."/>
        </authorList>
    </citation>
    <scope>NUCLEOTIDE SEQUENCE [LARGE SCALE GENOMIC DNA]</scope>
    <source>
        <strain evidence="3 4">OH770</strain>
    </source>
</reference>
<dbReference type="InterPro" id="IPR051534">
    <property type="entry name" value="CBASS_pafABC_assoc_protein"/>
</dbReference>
<evidence type="ECO:0000259" key="1">
    <source>
        <dbReference type="Pfam" id="PF13280"/>
    </source>
</evidence>
<accession>A0A3P1SGY0</accession>
<gene>
    <name evidence="3" type="ORF">EII11_00430</name>
</gene>
<dbReference type="InterPro" id="IPR026881">
    <property type="entry name" value="WYL_dom"/>
</dbReference>
<evidence type="ECO:0000313" key="4">
    <source>
        <dbReference type="Proteomes" id="UP000280444"/>
    </source>
</evidence>
<dbReference type="Proteomes" id="UP000280444">
    <property type="component" value="Unassembled WGS sequence"/>
</dbReference>
<dbReference type="PANTHER" id="PTHR34580:SF1">
    <property type="entry name" value="PROTEIN PAFC"/>
    <property type="match status" value="1"/>
</dbReference>
<dbReference type="PROSITE" id="PS52050">
    <property type="entry name" value="WYL"/>
    <property type="match status" value="1"/>
</dbReference>
<dbReference type="EMBL" id="RQZF01000001">
    <property type="protein sequence ID" value="RRC96179.1"/>
    <property type="molecule type" value="Genomic_DNA"/>
</dbReference>
<feature type="domain" description="WYL" evidence="1">
    <location>
        <begin position="155"/>
        <end position="223"/>
    </location>
</feature>
<dbReference type="OrthoDB" id="3268930at2"/>
<dbReference type="PANTHER" id="PTHR34580">
    <property type="match status" value="1"/>
</dbReference>
<dbReference type="InterPro" id="IPR043839">
    <property type="entry name" value="PafC_HTH"/>
</dbReference>
<proteinExistence type="predicted"/>
<evidence type="ECO:0000259" key="2">
    <source>
        <dbReference type="Pfam" id="PF19187"/>
    </source>
</evidence>
<organism evidence="3 4">
    <name type="scientific">Schaalia canis</name>
    <dbReference type="NCBI Taxonomy" id="100469"/>
    <lineage>
        <taxon>Bacteria</taxon>
        <taxon>Bacillati</taxon>
        <taxon>Actinomycetota</taxon>
        <taxon>Actinomycetes</taxon>
        <taxon>Actinomycetales</taxon>
        <taxon>Actinomycetaceae</taxon>
        <taxon>Schaalia</taxon>
    </lineage>
</organism>
<dbReference type="Pfam" id="PF13280">
    <property type="entry name" value="WYL"/>
    <property type="match status" value="1"/>
</dbReference>
<sequence length="329" mass="37012">MPEHASHAIARYLSMVAWIGRQPQRRTTVGELADHFGRNLRQIENDLRQLTVFRDSLPGESFELSWFEPEKGTSSAERLATPISVRSTRGLDLPPSFTDEEVATIVVGLRAVAPLLTEEDQQAIPPTVLALDALSANRAHLHENIVDIPRVDARETLRTLRQAMSSHHVVSFTYTAHNHMRSERSVEPLALEQGPSGWQLHAWCHSANAQRLFILDRMENLKITGETFNPSLRSLQREESSTVRVMLMKDAQWVGEAYASRILAVTHETVTIELPIWDRQWVRDLLTRVASSIVSLSDQELAEEITEHAQAVLRTWDSVAGPADGTLEI</sequence>
<dbReference type="PIRSF" id="PIRSF016838">
    <property type="entry name" value="PafC"/>
    <property type="match status" value="1"/>
</dbReference>
<protein>
    <submittedName>
        <fullName evidence="3">WYL domain-containing protein</fullName>
    </submittedName>
</protein>
<dbReference type="AlphaFoldDB" id="A0A3P1SGY0"/>
<evidence type="ECO:0000313" key="3">
    <source>
        <dbReference type="EMBL" id="RRC96179.1"/>
    </source>
</evidence>
<comment type="caution">
    <text evidence="3">The sequence shown here is derived from an EMBL/GenBank/DDBJ whole genome shotgun (WGS) entry which is preliminary data.</text>
</comment>
<feature type="domain" description="PafC HTH" evidence="2">
    <location>
        <begin position="9"/>
        <end position="128"/>
    </location>
</feature>
<name>A0A3P1SGY0_9ACTO</name>